<comment type="similarity">
    <text evidence="1">Belongs to the class-I pyridoxal-phosphate-dependent aminotransferase family.</text>
</comment>
<gene>
    <name evidence="5" type="ORF">D6D28_10097</name>
</gene>
<dbReference type="Gene3D" id="3.40.640.10">
    <property type="entry name" value="Type I PLP-dependent aspartate aminotransferase-like (Major domain)"/>
    <property type="match status" value="1"/>
</dbReference>
<feature type="region of interest" description="Disordered" evidence="3">
    <location>
        <begin position="430"/>
        <end position="454"/>
    </location>
</feature>
<proteinExistence type="inferred from homology"/>
<name>A0A4V4HYA5_AURPU</name>
<evidence type="ECO:0000313" key="5">
    <source>
        <dbReference type="EMBL" id="THV64186.1"/>
    </source>
</evidence>
<feature type="domain" description="Aminotransferase class I/classII large" evidence="4">
    <location>
        <begin position="66"/>
        <end position="418"/>
    </location>
</feature>
<dbReference type="InterPro" id="IPR050478">
    <property type="entry name" value="Ethylene_sulfur-biosynth"/>
</dbReference>
<dbReference type="PANTHER" id="PTHR43795">
    <property type="entry name" value="BIFUNCTIONAL ASPARTATE AMINOTRANSFERASE AND GLUTAMATE/ASPARTATE-PREPHENATE AMINOTRANSFERASE-RELATED"/>
    <property type="match status" value="1"/>
</dbReference>
<keyword evidence="5" id="KW-0808">Transferase</keyword>
<dbReference type="GO" id="GO:0008483">
    <property type="term" value="F:transaminase activity"/>
    <property type="evidence" value="ECO:0007669"/>
    <property type="project" value="TreeGrafter"/>
</dbReference>
<evidence type="ECO:0000256" key="2">
    <source>
        <dbReference type="ARBA" id="ARBA00022898"/>
    </source>
</evidence>
<dbReference type="CDD" id="cd00609">
    <property type="entry name" value="AAT_like"/>
    <property type="match status" value="1"/>
</dbReference>
<dbReference type="InterPro" id="IPR015422">
    <property type="entry name" value="PyrdxlP-dep_Trfase_small"/>
</dbReference>
<dbReference type="AlphaFoldDB" id="A0A4V4HYA5"/>
<protein>
    <submittedName>
        <fullName evidence="5">PLP-dependent transferase</fullName>
    </submittedName>
</protein>
<evidence type="ECO:0000256" key="1">
    <source>
        <dbReference type="ARBA" id="ARBA00007441"/>
    </source>
</evidence>
<dbReference type="InterPro" id="IPR015421">
    <property type="entry name" value="PyrdxlP-dep_Trfase_major"/>
</dbReference>
<dbReference type="Gene3D" id="3.90.1150.10">
    <property type="entry name" value="Aspartate Aminotransferase, domain 1"/>
    <property type="match status" value="1"/>
</dbReference>
<dbReference type="PROSITE" id="PS00105">
    <property type="entry name" value="AA_TRANSFER_CLASS_1"/>
    <property type="match status" value="1"/>
</dbReference>
<dbReference type="Proteomes" id="UP000304951">
    <property type="component" value="Unassembled WGS sequence"/>
</dbReference>
<dbReference type="GO" id="GO:0006520">
    <property type="term" value="P:amino acid metabolic process"/>
    <property type="evidence" value="ECO:0007669"/>
    <property type="project" value="TreeGrafter"/>
</dbReference>
<dbReference type="GO" id="GO:0030170">
    <property type="term" value="F:pyridoxal phosphate binding"/>
    <property type="evidence" value="ECO:0007669"/>
    <property type="project" value="InterPro"/>
</dbReference>
<comment type="caution">
    <text evidence="5">The sequence shown here is derived from an EMBL/GenBank/DDBJ whole genome shotgun (WGS) entry which is preliminary data.</text>
</comment>
<dbReference type="EMBL" id="QZAF01000914">
    <property type="protein sequence ID" value="THV64186.1"/>
    <property type="molecule type" value="Genomic_DNA"/>
</dbReference>
<dbReference type="SUPFAM" id="SSF53383">
    <property type="entry name" value="PLP-dependent transferases"/>
    <property type="match status" value="1"/>
</dbReference>
<evidence type="ECO:0000256" key="3">
    <source>
        <dbReference type="SAM" id="MobiDB-lite"/>
    </source>
</evidence>
<organism evidence="5 6">
    <name type="scientific">Aureobasidium pullulans</name>
    <name type="common">Black yeast</name>
    <name type="synonym">Pullularia pullulans</name>
    <dbReference type="NCBI Taxonomy" id="5580"/>
    <lineage>
        <taxon>Eukaryota</taxon>
        <taxon>Fungi</taxon>
        <taxon>Dikarya</taxon>
        <taxon>Ascomycota</taxon>
        <taxon>Pezizomycotina</taxon>
        <taxon>Dothideomycetes</taxon>
        <taxon>Dothideomycetidae</taxon>
        <taxon>Dothideales</taxon>
        <taxon>Saccotheciaceae</taxon>
        <taxon>Aureobasidium</taxon>
    </lineage>
</organism>
<keyword evidence="2" id="KW-0663">Pyridoxal phosphate</keyword>
<dbReference type="InterPro" id="IPR015424">
    <property type="entry name" value="PyrdxlP-dep_Trfase"/>
</dbReference>
<sequence>MSGMEGTISERGRAIAQTSLKARLQPLLSDLYDAKDNPGGIVDMGTAENSKHIMTNSVSDFANRKIRTSPKTFTYGEGPWGSKRLRIAMANHMNKYFHPVSTVQPADLVFANGITSLCELFGYAMGEEGDGILISRPCYQAFVADFGAKAKIKCVFVPSNGIDQFSAEIVESYETALLRAKAEGTNVRALLLCNPHNPLGRCYPLETIKALMRLCQKHRLHLLSDEVYALSVFDNSDPAAVQFTSVLSFDSIPYISPNYLHVVYGFSKDFAAGGLRLGCIYSRNTALMDTISAITQFSWSGPLNQLFAAEMLEDTEWLDGFFTKSQSVLKERNEKCRAVFEDYGIEYAHGANAGFFLWINLRPYLDLSTHPDEKQAENALVAKMEKEKIYLTQGTLLQTEEIGWFRIIYAQEDEVLAEGFRRLVKAIGAKKGQEGPGGIGSSELDSMGKGRDDT</sequence>
<dbReference type="Pfam" id="PF00155">
    <property type="entry name" value="Aminotran_1_2"/>
    <property type="match status" value="1"/>
</dbReference>
<accession>A0A4V4HYA5</accession>
<evidence type="ECO:0000259" key="4">
    <source>
        <dbReference type="Pfam" id="PF00155"/>
    </source>
</evidence>
<dbReference type="PANTHER" id="PTHR43795:SF39">
    <property type="entry name" value="AMINOTRANSFERASE CLASS I_CLASSII DOMAIN-CONTAINING PROTEIN"/>
    <property type="match status" value="1"/>
</dbReference>
<dbReference type="InterPro" id="IPR004839">
    <property type="entry name" value="Aminotransferase_I/II_large"/>
</dbReference>
<reference evidence="5 6" key="1">
    <citation type="submission" date="2018-10" db="EMBL/GenBank/DDBJ databases">
        <title>Fifty Aureobasidium pullulans genomes reveal a recombining polyextremotolerant generalist.</title>
        <authorList>
            <person name="Gostincar C."/>
            <person name="Turk M."/>
            <person name="Zajc J."/>
            <person name="Gunde-Cimerman N."/>
        </authorList>
    </citation>
    <scope>NUCLEOTIDE SEQUENCE [LARGE SCALE GENOMIC DNA]</scope>
    <source>
        <strain evidence="5 6">EXF-11900</strain>
    </source>
</reference>
<dbReference type="InterPro" id="IPR004838">
    <property type="entry name" value="NHTrfase_class1_PyrdxlP-BS"/>
</dbReference>
<dbReference type="PRINTS" id="PR00753">
    <property type="entry name" value="ACCSYNTHASE"/>
</dbReference>
<evidence type="ECO:0000313" key="6">
    <source>
        <dbReference type="Proteomes" id="UP000304951"/>
    </source>
</evidence>